<keyword evidence="4" id="KW-0274">FAD</keyword>
<name>A0A0A1T9W8_9HYPO</name>
<dbReference type="PRINTS" id="PR00420">
    <property type="entry name" value="RNGMNOXGNASE"/>
</dbReference>
<keyword evidence="9" id="KW-1185">Reference proteome</keyword>
<organism evidence="8 9">
    <name type="scientific">[Torrubiella] hemipterigena</name>
    <dbReference type="NCBI Taxonomy" id="1531966"/>
    <lineage>
        <taxon>Eukaryota</taxon>
        <taxon>Fungi</taxon>
        <taxon>Dikarya</taxon>
        <taxon>Ascomycota</taxon>
        <taxon>Pezizomycotina</taxon>
        <taxon>Sordariomycetes</taxon>
        <taxon>Hypocreomycetidae</taxon>
        <taxon>Hypocreales</taxon>
        <taxon>Clavicipitaceae</taxon>
        <taxon>Clavicipitaceae incertae sedis</taxon>
        <taxon>'Torrubiella' clade</taxon>
    </lineage>
</organism>
<evidence type="ECO:0000256" key="1">
    <source>
        <dbReference type="ARBA" id="ARBA00001974"/>
    </source>
</evidence>
<dbReference type="PANTHER" id="PTHR46720:SF3">
    <property type="entry name" value="FAD-BINDING DOMAIN-CONTAINING PROTEIN-RELATED"/>
    <property type="match status" value="1"/>
</dbReference>
<dbReference type="Pfam" id="PF01494">
    <property type="entry name" value="FAD_binding_3"/>
    <property type="match status" value="1"/>
</dbReference>
<dbReference type="EMBL" id="CDHN01000004">
    <property type="protein sequence ID" value="CEJ91589.1"/>
    <property type="molecule type" value="Genomic_DNA"/>
</dbReference>
<dbReference type="Proteomes" id="UP000039046">
    <property type="component" value="Unassembled WGS sequence"/>
</dbReference>
<reference evidence="8 9" key="1">
    <citation type="journal article" date="2015" name="Genome Announc.">
        <title>Draft Genome Sequence and Gene Annotation of the Entomopathogenic Fungus Verticillium hemipterigenum.</title>
        <authorList>
            <person name="Horn F."/>
            <person name="Habel A."/>
            <person name="Scharf D.H."/>
            <person name="Dworschak J."/>
            <person name="Brakhage A.A."/>
            <person name="Guthke R."/>
            <person name="Hertweck C."/>
            <person name="Linde J."/>
        </authorList>
    </citation>
    <scope>NUCLEOTIDE SEQUENCE [LARGE SCALE GENOMIC DNA]</scope>
</reference>
<evidence type="ECO:0000313" key="8">
    <source>
        <dbReference type="EMBL" id="CEJ91589.1"/>
    </source>
</evidence>
<dbReference type="AlphaFoldDB" id="A0A0A1T9W8"/>
<evidence type="ECO:0000256" key="2">
    <source>
        <dbReference type="ARBA" id="ARBA00007992"/>
    </source>
</evidence>
<accession>A0A0A1T9W8</accession>
<evidence type="ECO:0000256" key="5">
    <source>
        <dbReference type="ARBA" id="ARBA00023002"/>
    </source>
</evidence>
<dbReference type="GO" id="GO:0004497">
    <property type="term" value="F:monooxygenase activity"/>
    <property type="evidence" value="ECO:0007669"/>
    <property type="project" value="UniProtKB-KW"/>
</dbReference>
<dbReference type="InterPro" id="IPR002938">
    <property type="entry name" value="FAD-bd"/>
</dbReference>
<dbReference type="SUPFAM" id="SSF54373">
    <property type="entry name" value="FAD-linked reductases, C-terminal domain"/>
    <property type="match status" value="1"/>
</dbReference>
<dbReference type="InterPro" id="IPR036188">
    <property type="entry name" value="FAD/NAD-bd_sf"/>
</dbReference>
<evidence type="ECO:0000256" key="3">
    <source>
        <dbReference type="ARBA" id="ARBA00022630"/>
    </source>
</evidence>
<keyword evidence="3" id="KW-0285">Flavoprotein</keyword>
<evidence type="ECO:0000256" key="6">
    <source>
        <dbReference type="ARBA" id="ARBA00023033"/>
    </source>
</evidence>
<keyword evidence="5" id="KW-0560">Oxidoreductase</keyword>
<comment type="similarity">
    <text evidence="2">Belongs to the paxM FAD-dependent monooxygenase family.</text>
</comment>
<gene>
    <name evidence="8" type="ORF">VHEMI07291</name>
</gene>
<dbReference type="GO" id="GO:0071949">
    <property type="term" value="F:FAD binding"/>
    <property type="evidence" value="ECO:0007669"/>
    <property type="project" value="InterPro"/>
</dbReference>
<dbReference type="HOGENOM" id="CLU_009665_6_3_1"/>
<dbReference type="Gene3D" id="3.50.50.60">
    <property type="entry name" value="FAD/NAD(P)-binding domain"/>
    <property type="match status" value="1"/>
</dbReference>
<protein>
    <recommendedName>
        <fullName evidence="7">FAD-binding domain-containing protein</fullName>
    </recommendedName>
</protein>
<proteinExistence type="inferred from homology"/>
<feature type="domain" description="FAD-binding" evidence="7">
    <location>
        <begin position="158"/>
        <end position="371"/>
    </location>
</feature>
<dbReference type="Pfam" id="PF13450">
    <property type="entry name" value="NAD_binding_8"/>
    <property type="match status" value="1"/>
</dbReference>
<dbReference type="InterPro" id="IPR051104">
    <property type="entry name" value="FAD_monoxygenase"/>
</dbReference>
<comment type="cofactor">
    <cofactor evidence="1">
        <name>FAD</name>
        <dbReference type="ChEBI" id="CHEBI:57692"/>
    </cofactor>
</comment>
<evidence type="ECO:0000313" key="9">
    <source>
        <dbReference type="Proteomes" id="UP000039046"/>
    </source>
</evidence>
<dbReference type="SUPFAM" id="SSF51905">
    <property type="entry name" value="FAD/NAD(P)-binding domain"/>
    <property type="match status" value="1"/>
</dbReference>
<dbReference type="GO" id="GO:0044550">
    <property type="term" value="P:secondary metabolite biosynthetic process"/>
    <property type="evidence" value="ECO:0007669"/>
    <property type="project" value="TreeGrafter"/>
</dbReference>
<dbReference type="OrthoDB" id="417877at2759"/>
<dbReference type="STRING" id="1531966.A0A0A1T9W8"/>
<evidence type="ECO:0000256" key="4">
    <source>
        <dbReference type="ARBA" id="ARBA00022827"/>
    </source>
</evidence>
<dbReference type="PANTHER" id="PTHR46720">
    <property type="entry name" value="HYDROXYLASE, PUTATIVE (AFU_ORTHOLOGUE AFUA_3G01460)-RELATED"/>
    <property type="match status" value="1"/>
</dbReference>
<keyword evidence="6" id="KW-0503">Monooxygenase</keyword>
<evidence type="ECO:0000259" key="7">
    <source>
        <dbReference type="Pfam" id="PF01494"/>
    </source>
</evidence>
<sequence length="472" mass="51341">MTVNGNENTSVKSPPEIAIIGGGIVGLILAAGLHRRAVSVTVYEQAATFRESGAGIGFNMAAKACMEMIDPAVITALRLCGGVSFSSADPVDPHDYLRWVDGCSPDTQKVSAQDTVELALGGWQRLYLKADAGYKGIEGTRRDSFLEELGKLFAPDMIRFNKALADIQDVGDNEKLVLKFEDGSTAFADAVIGCDGIRSTVRNFILADGMPPSKPTYAHVQSCRALLPMAEAIDALGKETAAIYHNHIGPGANVLHYPVAGGSMVNIAVFIHDAEDWTDVSWTTRDRPRSVLEDAVKDWNPRIKSLISKLPDTIPVLGVFDMHDYPLARYYNRRICVAGDAAHASSPHHGAGAGMGIEDALCLSSLLAEVSSSIRVGDASTSTALETAFQVFDKMRRRRSQWLVNSSRRVCDLQHSSDLGAANKTVLVDAVFEEIMDRTLKIWQFDFMGMMRESVELYGRTINKLRASSVKK</sequence>